<gene>
    <name evidence="1" type="ORF">H9636_14915</name>
</gene>
<dbReference type="Proteomes" id="UP000640930">
    <property type="component" value="Unassembled WGS sequence"/>
</dbReference>
<evidence type="ECO:0000313" key="2">
    <source>
        <dbReference type="Proteomes" id="UP000640930"/>
    </source>
</evidence>
<dbReference type="RefSeq" id="WP_191708359.1">
    <property type="nucleotide sequence ID" value="NZ_JACSQA010000027.1"/>
</dbReference>
<proteinExistence type="predicted"/>
<keyword evidence="2" id="KW-1185">Reference proteome</keyword>
<organism evidence="1 2">
    <name type="scientific">Ureibacillus galli</name>
    <dbReference type="NCBI Taxonomy" id="2762222"/>
    <lineage>
        <taxon>Bacteria</taxon>
        <taxon>Bacillati</taxon>
        <taxon>Bacillota</taxon>
        <taxon>Bacilli</taxon>
        <taxon>Bacillales</taxon>
        <taxon>Caryophanaceae</taxon>
        <taxon>Ureibacillus</taxon>
    </lineage>
</organism>
<reference evidence="1 2" key="1">
    <citation type="submission" date="2020-08" db="EMBL/GenBank/DDBJ databases">
        <title>A Genomic Blueprint of the Chicken Gut Microbiome.</title>
        <authorList>
            <person name="Gilroy R."/>
            <person name="Ravi A."/>
            <person name="Getino M."/>
            <person name="Pursley I."/>
            <person name="Horton D.L."/>
            <person name="Alikhan N.-F."/>
            <person name="Baker D."/>
            <person name="Gharbi K."/>
            <person name="Hall N."/>
            <person name="Watson M."/>
            <person name="Adriaenssens E.M."/>
            <person name="Foster-Nyarko E."/>
            <person name="Jarju S."/>
            <person name="Secka A."/>
            <person name="Antonio M."/>
            <person name="Oren A."/>
            <person name="Chaudhuri R."/>
            <person name="La Ragione R.M."/>
            <person name="Hildebrand F."/>
            <person name="Pallen M.J."/>
        </authorList>
    </citation>
    <scope>NUCLEOTIDE SEQUENCE [LARGE SCALE GENOMIC DNA]</scope>
    <source>
        <strain evidence="1 2">Re31</strain>
    </source>
</reference>
<sequence length="260" mass="30687">MELLSLQQSLSTQLIKKSNSSILKTDTWCVPVHSVNITYKPVSRTKMDILMKMILQSVANNAFENAEQLSDILLVEQLFIQDLLSKMEKTGLINKVDSHYQQTEKGQKQLQSGVFEEEQDMKTIELLYSPSHQLFLNGDIEEVLEFEDFPEQLYRYHKQEEKISIQDEQVLEEIRAYEQPESDEGEKEKHLSVIPSIDSIEDIQINDIPCIEFIIYDQQLDHFSVRVWNTLIDNWDEKLEHEIFQKEQSTWRENYLQKNN</sequence>
<comment type="caution">
    <text evidence="1">The sequence shown here is derived from an EMBL/GenBank/DDBJ whole genome shotgun (WGS) entry which is preliminary data.</text>
</comment>
<name>A0ABR8XFB9_9BACL</name>
<evidence type="ECO:0000313" key="1">
    <source>
        <dbReference type="EMBL" id="MBD8027941.1"/>
    </source>
</evidence>
<dbReference type="EMBL" id="JACSQA010000027">
    <property type="protein sequence ID" value="MBD8027941.1"/>
    <property type="molecule type" value="Genomic_DNA"/>
</dbReference>
<accession>A0ABR8XFB9</accession>
<protein>
    <submittedName>
        <fullName evidence="1">Uncharacterized protein</fullName>
    </submittedName>
</protein>